<proteinExistence type="predicted"/>
<accession>A0A7J5YJU5</accession>
<sequence length="67" mass="8018">MCVYVKCGPTYDLVEELKKKKKRRRRQNPRLVHLITVMLDLEMWDVVLQGERGKPRRPLCSLTLEIH</sequence>
<comment type="caution">
    <text evidence="1">The sequence shown here is derived from an EMBL/GenBank/DDBJ whole genome shotgun (WGS) entry which is preliminary data.</text>
</comment>
<gene>
    <name evidence="1" type="ORF">F7725_015254</name>
</gene>
<name>A0A7J5YJU5_DISMA</name>
<evidence type="ECO:0000313" key="1">
    <source>
        <dbReference type="EMBL" id="KAF3848757.1"/>
    </source>
</evidence>
<reference evidence="1 2" key="1">
    <citation type="submission" date="2020-03" db="EMBL/GenBank/DDBJ databases">
        <title>Dissostichus mawsoni Genome sequencing and assembly.</title>
        <authorList>
            <person name="Park H."/>
        </authorList>
    </citation>
    <scope>NUCLEOTIDE SEQUENCE [LARGE SCALE GENOMIC DNA]</scope>
    <source>
        <strain evidence="1">DM0001</strain>
        <tissue evidence="1">Muscle</tissue>
    </source>
</reference>
<dbReference type="AlphaFoldDB" id="A0A7J5YJU5"/>
<keyword evidence="2" id="KW-1185">Reference proteome</keyword>
<organism evidence="1 2">
    <name type="scientific">Dissostichus mawsoni</name>
    <name type="common">Antarctic cod</name>
    <dbReference type="NCBI Taxonomy" id="36200"/>
    <lineage>
        <taxon>Eukaryota</taxon>
        <taxon>Metazoa</taxon>
        <taxon>Chordata</taxon>
        <taxon>Craniata</taxon>
        <taxon>Vertebrata</taxon>
        <taxon>Euteleostomi</taxon>
        <taxon>Actinopterygii</taxon>
        <taxon>Neopterygii</taxon>
        <taxon>Teleostei</taxon>
        <taxon>Neoteleostei</taxon>
        <taxon>Acanthomorphata</taxon>
        <taxon>Eupercaria</taxon>
        <taxon>Perciformes</taxon>
        <taxon>Notothenioidei</taxon>
        <taxon>Nototheniidae</taxon>
        <taxon>Dissostichus</taxon>
    </lineage>
</organism>
<evidence type="ECO:0000313" key="2">
    <source>
        <dbReference type="Proteomes" id="UP000518266"/>
    </source>
</evidence>
<dbReference type="Proteomes" id="UP000518266">
    <property type="component" value="Unassembled WGS sequence"/>
</dbReference>
<dbReference type="EMBL" id="JAAKFY010000012">
    <property type="protein sequence ID" value="KAF3848757.1"/>
    <property type="molecule type" value="Genomic_DNA"/>
</dbReference>
<protein>
    <submittedName>
        <fullName evidence="1">Uncharacterized protein</fullName>
    </submittedName>
</protein>